<sequence>MPHNIFANPKLVWHPMPEEVRQRVKSLRWTNSRDAKAAAAAADRKKTRMTGTASVQNSRGAFNSVESTHHPSHGQQSVYRGRSNQSESAQQIGFVFPPKHDSGIDSASEAGRFENQKSLLSHQMLNRTPSERSNFDPSFKSKMSEQKDFPDHRSVAESQLYPASFMNNDSNNNGGSLYGSCRKTNISWSKINDNSFCLQRGLTEESSEIMKTKHTIRFRGLKWKRILKRKRSVLEEALKKDISAATGFNEKEIFCLDIEFKVALIVTFVLQHKSDTESKEIHTLLHRYDYVNTTALYTAKN</sequence>
<protein>
    <submittedName>
        <fullName evidence="3">Putative mitotubule-associated protein Gb4</fullName>
    </submittedName>
</protein>
<name>A0A1X0P7P7_9TRYP</name>
<dbReference type="Pfam" id="PF23398">
    <property type="entry name" value="FAZ1_cons"/>
    <property type="match status" value="1"/>
</dbReference>
<dbReference type="GeneID" id="39981285"/>
<proteinExistence type="predicted"/>
<feature type="compositionally biased region" description="Polar residues" evidence="1">
    <location>
        <begin position="73"/>
        <end position="88"/>
    </location>
</feature>
<evidence type="ECO:0000259" key="2">
    <source>
        <dbReference type="Pfam" id="PF23398"/>
    </source>
</evidence>
<feature type="compositionally biased region" description="Polar residues" evidence="1">
    <location>
        <begin position="49"/>
        <end position="66"/>
    </location>
</feature>
<dbReference type="OrthoDB" id="242845at2759"/>
<feature type="compositionally biased region" description="Basic and acidic residues" evidence="1">
    <location>
        <begin position="142"/>
        <end position="152"/>
    </location>
</feature>
<dbReference type="VEuPathDB" id="TriTrypDB:TM35_000021870"/>
<dbReference type="RefSeq" id="XP_028886927.1">
    <property type="nucleotide sequence ID" value="XM_029021505.1"/>
</dbReference>
<evidence type="ECO:0000313" key="4">
    <source>
        <dbReference type="Proteomes" id="UP000192257"/>
    </source>
</evidence>
<dbReference type="Proteomes" id="UP000192257">
    <property type="component" value="Unassembled WGS sequence"/>
</dbReference>
<comment type="caution">
    <text evidence="3">The sequence shown here is derived from an EMBL/GenBank/DDBJ whole genome shotgun (WGS) entry which is preliminary data.</text>
</comment>
<reference evidence="3 4" key="1">
    <citation type="submission" date="2017-03" db="EMBL/GenBank/DDBJ databases">
        <title>An alternative strategy for trypanosome survival in the mammalian bloodstream revealed through genome and transcriptome analysis of the ubiquitous bovine parasite Trypanosoma (Megatrypanum) theileri.</title>
        <authorList>
            <person name="Kelly S."/>
            <person name="Ivens A."/>
            <person name="Mott A."/>
            <person name="O'Neill E."/>
            <person name="Emms D."/>
            <person name="Macleod O."/>
            <person name="Voorheis P."/>
            <person name="Matthews J."/>
            <person name="Matthews K."/>
            <person name="Carrington M."/>
        </authorList>
    </citation>
    <scope>NUCLEOTIDE SEQUENCE [LARGE SCALE GENOMIC DNA]</scope>
    <source>
        <strain evidence="3">Edinburgh</strain>
    </source>
</reference>
<dbReference type="InterPro" id="IPR056614">
    <property type="entry name" value="FAZ1_cons"/>
</dbReference>
<dbReference type="EMBL" id="NBCO01000002">
    <property type="protein sequence ID" value="ORC92861.1"/>
    <property type="molecule type" value="Genomic_DNA"/>
</dbReference>
<organism evidence="3 4">
    <name type="scientific">Trypanosoma theileri</name>
    <dbReference type="NCBI Taxonomy" id="67003"/>
    <lineage>
        <taxon>Eukaryota</taxon>
        <taxon>Discoba</taxon>
        <taxon>Euglenozoa</taxon>
        <taxon>Kinetoplastea</taxon>
        <taxon>Metakinetoplastina</taxon>
        <taxon>Trypanosomatida</taxon>
        <taxon>Trypanosomatidae</taxon>
        <taxon>Trypanosoma</taxon>
    </lineage>
</organism>
<feature type="region of interest" description="Disordered" evidence="1">
    <location>
        <begin position="122"/>
        <end position="152"/>
    </location>
</feature>
<feature type="region of interest" description="Disordered" evidence="1">
    <location>
        <begin position="36"/>
        <end position="88"/>
    </location>
</feature>
<keyword evidence="4" id="KW-1185">Reference proteome</keyword>
<feature type="domain" description="Flagellar attachment zone protein 1 conserved" evidence="2">
    <location>
        <begin position="211"/>
        <end position="298"/>
    </location>
</feature>
<dbReference type="AlphaFoldDB" id="A0A1X0P7P7"/>
<evidence type="ECO:0000256" key="1">
    <source>
        <dbReference type="SAM" id="MobiDB-lite"/>
    </source>
</evidence>
<gene>
    <name evidence="3" type="ORF">TM35_000021870</name>
</gene>
<accession>A0A1X0P7P7</accession>
<evidence type="ECO:0000313" key="3">
    <source>
        <dbReference type="EMBL" id="ORC92861.1"/>
    </source>
</evidence>